<dbReference type="PROSITE" id="PS00463">
    <property type="entry name" value="ZN2_CY6_FUNGAL_1"/>
    <property type="match status" value="1"/>
</dbReference>
<dbReference type="PANTHER" id="PTHR47338:SF29">
    <property type="entry name" value="ZN(2)-C6 FUNGAL-TYPE DOMAIN-CONTAINING PROTEIN"/>
    <property type="match status" value="1"/>
</dbReference>
<dbReference type="Pfam" id="PF00172">
    <property type="entry name" value="Zn_clus"/>
    <property type="match status" value="1"/>
</dbReference>
<dbReference type="PANTHER" id="PTHR47338">
    <property type="entry name" value="ZN(II)2CYS6 TRANSCRIPTION FACTOR (EUROFUNG)-RELATED"/>
    <property type="match status" value="1"/>
</dbReference>
<dbReference type="PROSITE" id="PS50048">
    <property type="entry name" value="ZN2_CY6_FUNGAL_2"/>
    <property type="match status" value="1"/>
</dbReference>
<keyword evidence="5" id="KW-0539">Nucleus</keyword>
<proteinExistence type="predicted"/>
<dbReference type="STRING" id="1314781.A0A165E2I0"/>
<dbReference type="SUPFAM" id="SSF57701">
    <property type="entry name" value="Zn2/Cys6 DNA-binding domain"/>
    <property type="match status" value="1"/>
</dbReference>
<organism evidence="7 8">
    <name type="scientific">Exidia glandulosa HHB12029</name>
    <dbReference type="NCBI Taxonomy" id="1314781"/>
    <lineage>
        <taxon>Eukaryota</taxon>
        <taxon>Fungi</taxon>
        <taxon>Dikarya</taxon>
        <taxon>Basidiomycota</taxon>
        <taxon>Agaricomycotina</taxon>
        <taxon>Agaricomycetes</taxon>
        <taxon>Auriculariales</taxon>
        <taxon>Exidiaceae</taxon>
        <taxon>Exidia</taxon>
    </lineage>
</organism>
<dbReference type="InParanoid" id="A0A165E2I0"/>
<dbReference type="Proteomes" id="UP000077266">
    <property type="component" value="Unassembled WGS sequence"/>
</dbReference>
<evidence type="ECO:0000256" key="4">
    <source>
        <dbReference type="ARBA" id="ARBA00023163"/>
    </source>
</evidence>
<dbReference type="AlphaFoldDB" id="A0A165E2I0"/>
<dbReference type="CDD" id="cd00067">
    <property type="entry name" value="GAL4"/>
    <property type="match status" value="1"/>
</dbReference>
<dbReference type="EMBL" id="KV426172">
    <property type="protein sequence ID" value="KZV85925.1"/>
    <property type="molecule type" value="Genomic_DNA"/>
</dbReference>
<name>A0A165E2I0_EXIGL</name>
<comment type="subcellular location">
    <subcellularLocation>
        <location evidence="1">Nucleus</location>
    </subcellularLocation>
</comment>
<evidence type="ECO:0000259" key="6">
    <source>
        <dbReference type="PROSITE" id="PS50048"/>
    </source>
</evidence>
<protein>
    <recommendedName>
        <fullName evidence="6">Zn(2)-C6 fungal-type domain-containing protein</fullName>
    </recommendedName>
</protein>
<keyword evidence="2" id="KW-0479">Metal-binding</keyword>
<dbReference type="GO" id="GO:0008270">
    <property type="term" value="F:zinc ion binding"/>
    <property type="evidence" value="ECO:0007669"/>
    <property type="project" value="InterPro"/>
</dbReference>
<evidence type="ECO:0000256" key="5">
    <source>
        <dbReference type="ARBA" id="ARBA00023242"/>
    </source>
</evidence>
<evidence type="ECO:0000256" key="2">
    <source>
        <dbReference type="ARBA" id="ARBA00022723"/>
    </source>
</evidence>
<dbReference type="GO" id="GO:0000981">
    <property type="term" value="F:DNA-binding transcription factor activity, RNA polymerase II-specific"/>
    <property type="evidence" value="ECO:0007669"/>
    <property type="project" value="InterPro"/>
</dbReference>
<reference evidence="7 8" key="1">
    <citation type="journal article" date="2016" name="Mol. Biol. Evol.">
        <title>Comparative Genomics of Early-Diverging Mushroom-Forming Fungi Provides Insights into the Origins of Lignocellulose Decay Capabilities.</title>
        <authorList>
            <person name="Nagy L.G."/>
            <person name="Riley R."/>
            <person name="Tritt A."/>
            <person name="Adam C."/>
            <person name="Daum C."/>
            <person name="Floudas D."/>
            <person name="Sun H."/>
            <person name="Yadav J.S."/>
            <person name="Pangilinan J."/>
            <person name="Larsson K.H."/>
            <person name="Matsuura K."/>
            <person name="Barry K."/>
            <person name="Labutti K."/>
            <person name="Kuo R."/>
            <person name="Ohm R.A."/>
            <person name="Bhattacharya S.S."/>
            <person name="Shirouzu T."/>
            <person name="Yoshinaga Y."/>
            <person name="Martin F.M."/>
            <person name="Grigoriev I.V."/>
            <person name="Hibbett D.S."/>
        </authorList>
    </citation>
    <scope>NUCLEOTIDE SEQUENCE [LARGE SCALE GENOMIC DNA]</scope>
    <source>
        <strain evidence="7 8">HHB12029</strain>
    </source>
</reference>
<evidence type="ECO:0000313" key="8">
    <source>
        <dbReference type="Proteomes" id="UP000077266"/>
    </source>
</evidence>
<dbReference type="InterPro" id="IPR050815">
    <property type="entry name" value="TF_fung"/>
</dbReference>
<dbReference type="OrthoDB" id="39175at2759"/>
<evidence type="ECO:0000313" key="7">
    <source>
        <dbReference type="EMBL" id="KZV85925.1"/>
    </source>
</evidence>
<evidence type="ECO:0000256" key="1">
    <source>
        <dbReference type="ARBA" id="ARBA00004123"/>
    </source>
</evidence>
<gene>
    <name evidence="7" type="ORF">EXIGLDRAFT_698912</name>
</gene>
<accession>A0A165E2I0</accession>
<feature type="domain" description="Zn(2)-C6 fungal-type" evidence="6">
    <location>
        <begin position="27"/>
        <end position="59"/>
    </location>
</feature>
<evidence type="ECO:0000256" key="3">
    <source>
        <dbReference type="ARBA" id="ARBA00023015"/>
    </source>
</evidence>
<dbReference type="Gene3D" id="4.10.240.10">
    <property type="entry name" value="Zn(2)-C6 fungal-type DNA-binding domain"/>
    <property type="match status" value="1"/>
</dbReference>
<keyword evidence="4" id="KW-0804">Transcription</keyword>
<dbReference type="SMART" id="SM00066">
    <property type="entry name" value="GAL4"/>
    <property type="match status" value="1"/>
</dbReference>
<sequence length="509" mass="55017">MTVRTRTCDMDSSSQAGFPLPLHRGEACLICRRKKMKCDGAKPSCGPCTRAGKGSTCEYEDTRFLVRINELEGQVSTLQQRIRELEGARRRTGQPVAPSLQTAAPFSSFLQKTPAAAAASPELSPMSSNSAGSFNAVTPAPTRVPPALVAQALQASASSTSRPAPASNLPRPVIELHTVLSTQQTVQLATNFLPHAPQFHLPTALITGFLPNLRSEGCPLSESIFALACLLAPPDSVWHSAELARRFFTRAEGASGLVLTPHQRVQAHCLLAGWIENARETWWMVYALDRTWTTVFRLASTAPRDAGISTCFAPQGDDVPGALELLYIAPHYGIIEDGESSDSIRIKALALHAHIYELIASYAPHRHIPQSYWTDFYATTGALNRLANVITESFSASGGPGIASAQIIVYAAIVAQHATVNDREPAVVAIHSIVQVLAVLDAEEYELLEPMVGFCLLNVELYCQKDAVLYPEGDDSLDDCLLVVSLAVQRVSTVFPYLGPGLVPQLHCR</sequence>
<dbReference type="InterPro" id="IPR001138">
    <property type="entry name" value="Zn2Cys6_DnaBD"/>
</dbReference>
<keyword evidence="8" id="KW-1185">Reference proteome</keyword>
<dbReference type="InterPro" id="IPR036864">
    <property type="entry name" value="Zn2-C6_fun-type_DNA-bd_sf"/>
</dbReference>
<keyword evidence="3" id="KW-0805">Transcription regulation</keyword>
<dbReference type="GO" id="GO:0005634">
    <property type="term" value="C:nucleus"/>
    <property type="evidence" value="ECO:0007669"/>
    <property type="project" value="UniProtKB-SubCell"/>
</dbReference>